<protein>
    <recommendedName>
        <fullName evidence="7">Diguanylate cyclase</fullName>
    </recommendedName>
</protein>
<dbReference type="SMART" id="SM00086">
    <property type="entry name" value="PAC"/>
    <property type="match status" value="4"/>
</dbReference>
<dbReference type="FunFam" id="3.20.20.450:FF:000001">
    <property type="entry name" value="Cyclic di-GMP phosphodiesterase yahA"/>
    <property type="match status" value="1"/>
</dbReference>
<gene>
    <name evidence="5" type="ORF">X474_15900</name>
</gene>
<evidence type="ECO:0000313" key="6">
    <source>
        <dbReference type="Proteomes" id="UP000032233"/>
    </source>
</evidence>
<dbReference type="SUPFAM" id="SSF55785">
    <property type="entry name" value="PYP-like sensor domain (PAS domain)"/>
    <property type="match status" value="4"/>
</dbReference>
<dbReference type="Gene3D" id="3.30.450.20">
    <property type="entry name" value="PAS domain"/>
    <property type="match status" value="4"/>
</dbReference>
<keyword evidence="6" id="KW-1185">Reference proteome</keyword>
<organism evidence="5 6">
    <name type="scientific">Dethiosulfatarculus sandiegensis</name>
    <dbReference type="NCBI Taxonomy" id="1429043"/>
    <lineage>
        <taxon>Bacteria</taxon>
        <taxon>Pseudomonadati</taxon>
        <taxon>Thermodesulfobacteriota</taxon>
        <taxon>Desulfarculia</taxon>
        <taxon>Desulfarculales</taxon>
        <taxon>Desulfarculaceae</taxon>
        <taxon>Dethiosulfatarculus</taxon>
    </lineage>
</organism>
<sequence>METKSAHTELRRMLEKLVFNRMPNSPGLGLEFLENGLYKLIVKNTPGIHLILDTDFQIIFISDSISRNLGYAPGPCEPMPWENLVHPGDLKQFSVSHLKNQDFSKKTDALPIRVKEKNGQYLWADVIFSSLLDDQEIPRGYLVSLKNLHPKAIRDNARRLSEEQCRILIQAMPDIVCFKDAKGRWIMANQAEIDLFGLKDIDYQGLTNEELADLIHPLFKPIFETGFETDNRAWQQREPTRYEEIIPLPQGGQKILDTFKIPLFEDDGTKMGLVVLGRDITKRKTAHDALQKSRENLNRAQQISQIGSWDWDLETNELIWSDQTYRILGLAPQSIPPSVTYILGATHPEDRELLRRAIDNSIGQGQNFDIGHRIIKADQSMAYVNSINKVVKDASGAVVRLVGTLQDITTWKQANSQLTLAKKAFDEALEGILVTNNKNHIIMVNRAFTIITGYHEEEVLGKTPRILKSKRHNRQFYEEMWESLSTYGEWRGEIWNRRKSGEAYPQWSTITTIKDSLGRVDKYVAIFHDLSDIKSKEEELHHQSYHDALTGLPNRKLLVDRLNRALNQAKNDQRHLAVISLDLDEFKTVNNSLGHLAGDSLLQKVASRLTQNTHHPDLICRLGADEFVLVTPGLKHPEDAIFEATHIQELFKSPFIVDDNEIILTASLGIAVCNHQDFSPDPESLIKNADLALSWAKQDGRGKHRFFTETMDAEAVKRLKMENDLRRSLANNEILVYFQPKVSCPDGHILGMEALVRWQKNGKLISPADFVPLAEDVGLIVPIGRYVLTKSCQLTEKWRKSTGQNLKVAVNVSARQFKDDDLIQAVEDALSETGLPISALELEVTESALMQNPEATKKVLEELRKMGATIALDDFGTGYSSLSYLRFFPIDVLKIDKSFVDGAPADQDANMLLRAILAMAQGLKLRVVAEGVESADQVRFLHSLGANSIQGYYFSRPLPDQEMGSLLAKKVVFTVD</sequence>
<dbReference type="Pfam" id="PF08447">
    <property type="entry name" value="PAS_3"/>
    <property type="match status" value="2"/>
</dbReference>
<dbReference type="InParanoid" id="A0A0D2GDP4"/>
<dbReference type="Gene3D" id="3.30.70.270">
    <property type="match status" value="1"/>
</dbReference>
<feature type="domain" description="PAC" evidence="2">
    <location>
        <begin position="240"/>
        <end position="292"/>
    </location>
</feature>
<proteinExistence type="predicted"/>
<dbReference type="InterPro" id="IPR000700">
    <property type="entry name" value="PAS-assoc_C"/>
</dbReference>
<dbReference type="InterPro" id="IPR052155">
    <property type="entry name" value="Biofilm_reg_signaling"/>
</dbReference>
<name>A0A0D2GDP4_9BACT</name>
<evidence type="ECO:0000313" key="5">
    <source>
        <dbReference type="EMBL" id="KIX13047.1"/>
    </source>
</evidence>
<evidence type="ECO:0008006" key="7">
    <source>
        <dbReference type="Google" id="ProtNLM"/>
    </source>
</evidence>
<dbReference type="CDD" id="cd00130">
    <property type="entry name" value="PAS"/>
    <property type="match status" value="4"/>
</dbReference>
<dbReference type="InterPro" id="IPR035919">
    <property type="entry name" value="EAL_sf"/>
</dbReference>
<dbReference type="InterPro" id="IPR001633">
    <property type="entry name" value="EAL_dom"/>
</dbReference>
<dbReference type="CDD" id="cd01948">
    <property type="entry name" value="EAL"/>
    <property type="match status" value="1"/>
</dbReference>
<dbReference type="SUPFAM" id="SSF141868">
    <property type="entry name" value="EAL domain-like"/>
    <property type="match status" value="1"/>
</dbReference>
<dbReference type="Pfam" id="PF00990">
    <property type="entry name" value="GGDEF"/>
    <property type="match status" value="1"/>
</dbReference>
<dbReference type="InterPro" id="IPR000014">
    <property type="entry name" value="PAS"/>
</dbReference>
<reference evidence="5 6" key="1">
    <citation type="submission" date="2013-11" db="EMBL/GenBank/DDBJ databases">
        <title>Metagenomic analysis of a methanogenic consortium involved in long chain n-alkane degradation.</title>
        <authorList>
            <person name="Davidova I.A."/>
            <person name="Callaghan A.V."/>
            <person name="Wawrik B."/>
            <person name="Pruitt S."/>
            <person name="Marks C."/>
            <person name="Duncan K.E."/>
            <person name="Suflita J.M."/>
        </authorList>
    </citation>
    <scope>NUCLEOTIDE SEQUENCE [LARGE SCALE GENOMIC DNA]</scope>
    <source>
        <strain evidence="5 6">SPR</strain>
    </source>
</reference>
<dbReference type="InterPro" id="IPR001610">
    <property type="entry name" value="PAC"/>
</dbReference>
<feature type="domain" description="PAC" evidence="2">
    <location>
        <begin position="368"/>
        <end position="420"/>
    </location>
</feature>
<evidence type="ECO:0000259" key="2">
    <source>
        <dbReference type="PROSITE" id="PS50113"/>
    </source>
</evidence>
<dbReference type="InterPro" id="IPR013656">
    <property type="entry name" value="PAS_4"/>
</dbReference>
<dbReference type="SMART" id="SM00052">
    <property type="entry name" value="EAL"/>
    <property type="match status" value="1"/>
</dbReference>
<feature type="domain" description="EAL" evidence="3">
    <location>
        <begin position="718"/>
        <end position="971"/>
    </location>
</feature>
<evidence type="ECO:0000259" key="3">
    <source>
        <dbReference type="PROSITE" id="PS50883"/>
    </source>
</evidence>
<dbReference type="PROSITE" id="PS50112">
    <property type="entry name" value="PAS"/>
    <property type="match status" value="3"/>
</dbReference>
<dbReference type="NCBIfam" id="TIGR00229">
    <property type="entry name" value="sensory_box"/>
    <property type="match status" value="3"/>
</dbReference>
<dbReference type="InterPro" id="IPR035965">
    <property type="entry name" value="PAS-like_dom_sf"/>
</dbReference>
<dbReference type="Gene3D" id="3.20.20.450">
    <property type="entry name" value="EAL domain"/>
    <property type="match status" value="1"/>
</dbReference>
<accession>A0A0D2GDP4</accession>
<dbReference type="FunCoup" id="A0A0D2GDP4">
    <property type="interactions" value="276"/>
</dbReference>
<dbReference type="Pfam" id="PF00563">
    <property type="entry name" value="EAL"/>
    <property type="match status" value="1"/>
</dbReference>
<dbReference type="PANTHER" id="PTHR44757">
    <property type="entry name" value="DIGUANYLATE CYCLASE DGCP"/>
    <property type="match status" value="1"/>
</dbReference>
<dbReference type="InterPro" id="IPR000160">
    <property type="entry name" value="GGDEF_dom"/>
</dbReference>
<dbReference type="PATRIC" id="fig|1429043.3.peg.3361"/>
<feature type="domain" description="PAS" evidence="1">
    <location>
        <begin position="293"/>
        <end position="365"/>
    </location>
</feature>
<dbReference type="PROSITE" id="PS50887">
    <property type="entry name" value="GGDEF"/>
    <property type="match status" value="1"/>
</dbReference>
<dbReference type="Gene3D" id="2.10.70.100">
    <property type="match status" value="1"/>
</dbReference>
<dbReference type="NCBIfam" id="TIGR00254">
    <property type="entry name" value="GGDEF"/>
    <property type="match status" value="1"/>
</dbReference>
<dbReference type="Pfam" id="PF08448">
    <property type="entry name" value="PAS_4"/>
    <property type="match status" value="1"/>
</dbReference>
<dbReference type="Pfam" id="PF13426">
    <property type="entry name" value="PAS_9"/>
    <property type="match status" value="1"/>
</dbReference>
<dbReference type="SMART" id="SM00091">
    <property type="entry name" value="PAS"/>
    <property type="match status" value="4"/>
</dbReference>
<dbReference type="PROSITE" id="PS50883">
    <property type="entry name" value="EAL"/>
    <property type="match status" value="1"/>
</dbReference>
<dbReference type="InterPro" id="IPR043128">
    <property type="entry name" value="Rev_trsase/Diguanyl_cyclase"/>
</dbReference>
<dbReference type="InterPro" id="IPR029787">
    <property type="entry name" value="Nucleotide_cyclase"/>
</dbReference>
<dbReference type="SMART" id="SM00267">
    <property type="entry name" value="GGDEF"/>
    <property type="match status" value="1"/>
</dbReference>
<dbReference type="EMBL" id="AZAC01000019">
    <property type="protein sequence ID" value="KIX13047.1"/>
    <property type="molecule type" value="Genomic_DNA"/>
</dbReference>
<evidence type="ECO:0000259" key="1">
    <source>
        <dbReference type="PROSITE" id="PS50112"/>
    </source>
</evidence>
<comment type="caution">
    <text evidence="5">The sequence shown here is derived from an EMBL/GenBank/DDBJ whole genome shotgun (WGS) entry which is preliminary data.</text>
</comment>
<dbReference type="RefSeq" id="WP_052515227.1">
    <property type="nucleotide sequence ID" value="NZ_AZAC01000019.1"/>
</dbReference>
<dbReference type="PANTHER" id="PTHR44757:SF2">
    <property type="entry name" value="BIOFILM ARCHITECTURE MAINTENANCE PROTEIN MBAA"/>
    <property type="match status" value="1"/>
</dbReference>
<feature type="domain" description="GGDEF" evidence="4">
    <location>
        <begin position="574"/>
        <end position="709"/>
    </location>
</feature>
<dbReference type="Proteomes" id="UP000032233">
    <property type="component" value="Unassembled WGS sequence"/>
</dbReference>
<dbReference type="PROSITE" id="PS50113">
    <property type="entry name" value="PAC"/>
    <property type="match status" value="3"/>
</dbReference>
<dbReference type="CDD" id="cd01949">
    <property type="entry name" value="GGDEF"/>
    <property type="match status" value="1"/>
</dbReference>
<dbReference type="InterPro" id="IPR013655">
    <property type="entry name" value="PAS_fold_3"/>
</dbReference>
<feature type="domain" description="PAS" evidence="1">
    <location>
        <begin position="161"/>
        <end position="217"/>
    </location>
</feature>
<dbReference type="AlphaFoldDB" id="A0A0D2GDP4"/>
<dbReference type="OrthoDB" id="9759431at2"/>
<evidence type="ECO:0000259" key="4">
    <source>
        <dbReference type="PROSITE" id="PS50887"/>
    </source>
</evidence>
<dbReference type="SUPFAM" id="SSF55073">
    <property type="entry name" value="Nucleotide cyclase"/>
    <property type="match status" value="1"/>
</dbReference>
<dbReference type="STRING" id="1429043.X474_15900"/>
<feature type="domain" description="PAS" evidence="1">
    <location>
        <begin position="417"/>
        <end position="463"/>
    </location>
</feature>
<feature type="domain" description="PAC" evidence="2">
    <location>
        <begin position="490"/>
        <end position="542"/>
    </location>
</feature>